<protein>
    <submittedName>
        <fullName evidence="1">Uncharacterized protein</fullName>
    </submittedName>
</protein>
<evidence type="ECO:0000313" key="1">
    <source>
        <dbReference type="EMBL" id="CAI4046183.1"/>
    </source>
</evidence>
<evidence type="ECO:0000313" key="2">
    <source>
        <dbReference type="Proteomes" id="UP001162087"/>
    </source>
</evidence>
<dbReference type="OrthoDB" id="4473401at2759"/>
<proteinExistence type="predicted"/>
<reference evidence="1" key="1">
    <citation type="submission" date="2022-10" db="EMBL/GenBank/DDBJ databases">
        <authorList>
            <person name="Byrne P K."/>
        </authorList>
    </citation>
    <scope>NUCLEOTIDE SEQUENCE</scope>
    <source>
        <strain evidence="1">IFO1802</strain>
    </source>
</reference>
<dbReference type="InterPro" id="IPR005200">
    <property type="entry name" value="Endo-beta-glucanase"/>
</dbReference>
<dbReference type="Gene3D" id="1.10.287.1170">
    <property type="entry name" value="glycoside hydrolase family 81 endo-[beta] glucanase"/>
    <property type="match status" value="1"/>
</dbReference>
<sequence>MCYNRRALPPPLPDRPNGTGNLEPPPIPPRRNVLPPTYHSGGPFQSRVVEPADTSLPSPSFSRPSVNPHLQDDDLFQSPFLPNLGAPPSVFNSVQHPVPKPNTGNQESGPLETNKFYTNLLLEDNTQPVWTHPYSLWFSRDPELFGLAINHTLASQRVFDTSKSPPGFYFNPTNIKSFVFKAREFSSVNDIKLEFDDMRHMSSRLLLSLSNTQYIEFPLIQGMGFVTAIYHDLGFELRSAVGFRRLERLSMNEGTVKYNIQLEDNRVWPLYLSSLTFSFPEDFQLSLINNNTIISSHKVDGLICQLSADSVPSIDSAAGCYPISCELSGKTTNEQLTNYRFNYTVAGKSQSGTTLIYAFPHHKAAFTPEMQKYQINSTLDSTVKGTMTGFLTNSFDMQIQIPLELGFEPIALYLHKKSNYSHETLSKIQEAATQEVQSSDPLQESNVDSMYFSGKVLAKYAWILYVTHYILHDEDLTRALLSKLTIAVERFTRNQQILPLNYDLTWKGIISSGTSSQDFGNSYYNDHHFHYSYHVITAAIISVVDNDLNGKTNNSWLRNNRDWVECLIRDYSGADRNDPYFPQFRSFDWFNGHSWAKGLFPSGDGKDEESTSEDLNSCYAIKLWGLATENFKLVDLANLQLGIMKDVFQSYFLYESNNTIQPNEFIRNKVSGILFENKIDHATYFGMEPQYIHMIHAIPITSASSWVRSPTFVKEEWEEKMQPIINQVNDGWKGIIMLNMALLDPKFSYDFFSQPNFDRNFLDNGQSLTWSLAYSGAFS</sequence>
<name>A0AA35J295_SACK1</name>
<dbReference type="Pfam" id="PF17652">
    <property type="entry name" value="Glyco_hydro81C"/>
    <property type="match status" value="1"/>
</dbReference>
<dbReference type="PANTHER" id="PTHR31983:SF0">
    <property type="entry name" value="GLUCAN ENDO-1,3-BETA-D-GLUCOSIDASE 2"/>
    <property type="match status" value="1"/>
</dbReference>
<organism evidence="1 2">
    <name type="scientific">Saccharomyces kudriavzevii (strain ATCC MYA-4449 / AS 2.2408 / CBS 8840 / NBRC 1802 / NCYC 2889)</name>
    <name type="common">Yeast</name>
    <dbReference type="NCBI Taxonomy" id="226230"/>
    <lineage>
        <taxon>Eukaryota</taxon>
        <taxon>Fungi</taxon>
        <taxon>Dikarya</taxon>
        <taxon>Ascomycota</taxon>
        <taxon>Saccharomycotina</taxon>
        <taxon>Saccharomycetes</taxon>
        <taxon>Saccharomycetales</taxon>
        <taxon>Saccharomycetaceae</taxon>
        <taxon>Saccharomyces</taxon>
    </lineage>
</organism>
<dbReference type="GO" id="GO:0000272">
    <property type="term" value="P:polysaccharide catabolic process"/>
    <property type="evidence" value="ECO:0007669"/>
    <property type="project" value="UniProtKB-KW"/>
</dbReference>
<dbReference type="InterPro" id="IPR040451">
    <property type="entry name" value="GH81_N"/>
</dbReference>
<dbReference type="GO" id="GO:0009986">
    <property type="term" value="C:cell surface"/>
    <property type="evidence" value="ECO:0007669"/>
    <property type="project" value="TreeGrafter"/>
</dbReference>
<dbReference type="InterPro" id="IPR040720">
    <property type="entry name" value="GH81_C"/>
</dbReference>
<gene>
    <name evidence="1" type="primary">SKDI12G1880</name>
    <name evidence="1" type="ORF">SKDI_12G1880</name>
</gene>
<dbReference type="GO" id="GO:0042973">
    <property type="term" value="F:glucan endo-1,3-beta-D-glucosidase activity"/>
    <property type="evidence" value="ECO:0007669"/>
    <property type="project" value="UniProtKB-EC"/>
</dbReference>
<keyword evidence="2" id="KW-1185">Reference proteome</keyword>
<dbReference type="GO" id="GO:0071555">
    <property type="term" value="P:cell wall organization"/>
    <property type="evidence" value="ECO:0007669"/>
    <property type="project" value="UniProtKB-KW"/>
</dbReference>
<dbReference type="Gene3D" id="1.20.5.420">
    <property type="entry name" value="Immunoglobulin FC, subunit C"/>
    <property type="match status" value="1"/>
</dbReference>
<dbReference type="PROSITE" id="PS52008">
    <property type="entry name" value="GH81"/>
    <property type="match status" value="1"/>
</dbReference>
<accession>A0AA35J295</accession>
<dbReference type="Gene3D" id="2.70.98.30">
    <property type="entry name" value="Golgi alpha-mannosidase II, domain 4"/>
    <property type="match status" value="1"/>
</dbReference>
<dbReference type="EMBL" id="OX365907">
    <property type="protein sequence ID" value="CAI4046183.1"/>
    <property type="molecule type" value="Genomic_DNA"/>
</dbReference>
<dbReference type="PANTHER" id="PTHR31983">
    <property type="entry name" value="ENDO-1,3(4)-BETA-GLUCANASE 1"/>
    <property type="match status" value="1"/>
</dbReference>
<dbReference type="Proteomes" id="UP001162087">
    <property type="component" value="Chromosome 12"/>
</dbReference>
<dbReference type="Pfam" id="PF03639">
    <property type="entry name" value="Glyco_hydro_81"/>
    <property type="match status" value="1"/>
</dbReference>
<dbReference type="GO" id="GO:0052861">
    <property type="term" value="F:endo-1,3(4)-beta-glucanase activity"/>
    <property type="evidence" value="ECO:0007669"/>
    <property type="project" value="InterPro"/>
</dbReference>